<gene>
    <name evidence="1" type="ORF">PFISCL1PPCAC_17873</name>
</gene>
<organism evidence="1 2">
    <name type="scientific">Pristionchus fissidentatus</name>
    <dbReference type="NCBI Taxonomy" id="1538716"/>
    <lineage>
        <taxon>Eukaryota</taxon>
        <taxon>Metazoa</taxon>
        <taxon>Ecdysozoa</taxon>
        <taxon>Nematoda</taxon>
        <taxon>Chromadorea</taxon>
        <taxon>Rhabditida</taxon>
        <taxon>Rhabditina</taxon>
        <taxon>Diplogasteromorpha</taxon>
        <taxon>Diplogasteroidea</taxon>
        <taxon>Neodiplogasteridae</taxon>
        <taxon>Pristionchus</taxon>
    </lineage>
</organism>
<dbReference type="EMBL" id="BTSY01000005">
    <property type="protein sequence ID" value="GMT26576.1"/>
    <property type="molecule type" value="Genomic_DNA"/>
</dbReference>
<dbReference type="Proteomes" id="UP001432322">
    <property type="component" value="Unassembled WGS sequence"/>
</dbReference>
<reference evidence="1" key="1">
    <citation type="submission" date="2023-10" db="EMBL/GenBank/DDBJ databases">
        <title>Genome assembly of Pristionchus species.</title>
        <authorList>
            <person name="Yoshida K."/>
            <person name="Sommer R.J."/>
        </authorList>
    </citation>
    <scope>NUCLEOTIDE SEQUENCE</scope>
    <source>
        <strain evidence="1">RS5133</strain>
    </source>
</reference>
<name>A0AAV5W443_9BILA</name>
<feature type="non-terminal residue" evidence="1">
    <location>
        <position position="555"/>
    </location>
</feature>
<accession>A0AAV5W443</accession>
<protein>
    <recommendedName>
        <fullName evidence="3">Sushi domain-containing protein</fullName>
    </recommendedName>
</protein>
<feature type="non-terminal residue" evidence="1">
    <location>
        <position position="1"/>
    </location>
</feature>
<proteinExistence type="predicted"/>
<evidence type="ECO:0000313" key="2">
    <source>
        <dbReference type="Proteomes" id="UP001432322"/>
    </source>
</evidence>
<sequence length="555" mass="58873">PWIATTVAIAAADSSCPTAPFNDVSGNAQTDCKSGNFHLSCPTDAPVTVYVDGVSTPFNHLVVLNGDWFGLKCAGTVTLLESSPSVSCPTPLCDIDCPFVNAGGIPPKTSCVNGAKVTSCPGGNLFVGNNEFGSAVCAASGKWIATTCGGEVTPIDGQLRGACSRTQCSDLVYISPADLAYYLPEYDFSHYAVDESQRAPAFEDGQTRWTCKTGTNFAYILISDRSFKYRPVQTDTLSCTASVNQWQFSAKQLYAGEKIGCIKPSCSASILLDGTESELAAADSVFVETTPAMDYAQPNHYVLKCPTGSSLGYLEGTTVVTTAITRLRCDSDGWKAETATEPGILDLSKKYGCFAPRCSNTLQYISKTLIGSVVDTSQHALFVDGAWQLKCAPGTSFAFTIGTTLISQPTFWMSCADTTTGWTMKSPPGADKPGVANPVGCLKPICTGMRLFDGTEPLLATVNETYQLIPTLPSYINEWKLACPSGSSIGYAETTMMFQFNPAMSVTCESSGWWAKTPMNSGFDISSKKIGCFKKQGPPATCPPLGLITPAELAA</sequence>
<evidence type="ECO:0008006" key="3">
    <source>
        <dbReference type="Google" id="ProtNLM"/>
    </source>
</evidence>
<keyword evidence="2" id="KW-1185">Reference proteome</keyword>
<comment type="caution">
    <text evidence="1">The sequence shown here is derived from an EMBL/GenBank/DDBJ whole genome shotgun (WGS) entry which is preliminary data.</text>
</comment>
<dbReference type="AlphaFoldDB" id="A0AAV5W443"/>
<evidence type="ECO:0000313" key="1">
    <source>
        <dbReference type="EMBL" id="GMT26576.1"/>
    </source>
</evidence>